<evidence type="ECO:0000313" key="2">
    <source>
        <dbReference type="Proteomes" id="UP000044841"/>
    </source>
</evidence>
<name>A0A0K6FQR5_9AGAM</name>
<evidence type="ECO:0000313" key="1">
    <source>
        <dbReference type="EMBL" id="CUA68417.1"/>
    </source>
</evidence>
<accession>A0A0K6FQR5</accession>
<reference evidence="1 2" key="1">
    <citation type="submission" date="2015-07" db="EMBL/GenBank/DDBJ databases">
        <authorList>
            <person name="Noorani M."/>
        </authorList>
    </citation>
    <scope>NUCLEOTIDE SEQUENCE [LARGE SCALE GENOMIC DNA]</scope>
    <source>
        <strain evidence="1">BBA 69670</strain>
    </source>
</reference>
<keyword evidence="2" id="KW-1185">Reference proteome</keyword>
<dbReference type="EMBL" id="CYGV01000435">
    <property type="protein sequence ID" value="CUA68417.1"/>
    <property type="molecule type" value="Genomic_DNA"/>
</dbReference>
<organism evidence="1 2">
    <name type="scientific">Rhizoctonia solani</name>
    <dbReference type="NCBI Taxonomy" id="456999"/>
    <lineage>
        <taxon>Eukaryota</taxon>
        <taxon>Fungi</taxon>
        <taxon>Dikarya</taxon>
        <taxon>Basidiomycota</taxon>
        <taxon>Agaricomycotina</taxon>
        <taxon>Agaricomycetes</taxon>
        <taxon>Cantharellales</taxon>
        <taxon>Ceratobasidiaceae</taxon>
        <taxon>Rhizoctonia</taxon>
    </lineage>
</organism>
<dbReference type="AlphaFoldDB" id="A0A0K6FQR5"/>
<dbReference type="Proteomes" id="UP000044841">
    <property type="component" value="Unassembled WGS sequence"/>
</dbReference>
<sequence>MPEHLQVRYYACINSGTGLVIYPQIRDARRSMTGVLWDGRNHLGSGLGYMIPDGGHKLVDLSETGMKEDDLFMLGSSTAFGPDQYTNKHVFKYNPNATTMVIATRTGELDRGALHYTGERRYTAEQYQLESTANNNYEMAMRYPQALISFAAVEHVLGQLDALITKTSEAAWKGMVEWRNPAVITLGIGSIALCLAHHGYQVLYFTKGNATDIWFRPGKRLGDSDEADRDSEVPPEVIANWEAAVERAVKYSVDNRGITFAGNLV</sequence>
<protein>
    <submittedName>
        <fullName evidence="1">Uncharacterized protein</fullName>
    </submittedName>
</protein>
<gene>
    <name evidence="1" type="ORF">RSOLAG22IIIB_07936</name>
</gene>
<proteinExistence type="predicted"/>